<gene>
    <name evidence="8" type="ORF">BBD42_11130</name>
</gene>
<dbReference type="InterPro" id="IPR035890">
    <property type="entry name" value="Anti-sigma-28_factor_FlgM_sf"/>
</dbReference>
<evidence type="ECO:0000256" key="6">
    <source>
        <dbReference type="ARBA" id="ARBA00023163"/>
    </source>
</evidence>
<keyword evidence="5" id="KW-0805">Transcription regulation</keyword>
<keyword evidence="8" id="KW-0969">Cilium</keyword>
<evidence type="ECO:0000256" key="2">
    <source>
        <dbReference type="ARBA" id="ARBA00017823"/>
    </source>
</evidence>
<dbReference type="EMBL" id="CP016808">
    <property type="protein sequence ID" value="ANY70693.1"/>
    <property type="molecule type" value="Genomic_DNA"/>
</dbReference>
<evidence type="ECO:0000259" key="7">
    <source>
        <dbReference type="Pfam" id="PF04316"/>
    </source>
</evidence>
<evidence type="ECO:0000256" key="1">
    <source>
        <dbReference type="ARBA" id="ARBA00005322"/>
    </source>
</evidence>
<dbReference type="AlphaFoldDB" id="A0A1B2DSK1"/>
<dbReference type="SUPFAM" id="SSF101498">
    <property type="entry name" value="Anti-sigma factor FlgM"/>
    <property type="match status" value="1"/>
</dbReference>
<organism evidence="8">
    <name type="scientific">Paenibacillus sp. BIHB 4019</name>
    <dbReference type="NCBI Taxonomy" id="1870819"/>
    <lineage>
        <taxon>Bacteria</taxon>
        <taxon>Bacillati</taxon>
        <taxon>Bacillota</taxon>
        <taxon>Bacilli</taxon>
        <taxon>Bacillales</taxon>
        <taxon>Paenibacillaceae</taxon>
        <taxon>Paenibacillus</taxon>
    </lineage>
</organism>
<protein>
    <recommendedName>
        <fullName evidence="2">Negative regulator of flagellin synthesis</fullName>
    </recommendedName>
</protein>
<comment type="similarity">
    <text evidence="1">Belongs to the FlgM family.</text>
</comment>
<reference evidence="8" key="1">
    <citation type="submission" date="2016-08" db="EMBL/GenBank/DDBJ databases">
        <title>Complete Genome Seqeunce of Paenibacillus sp. BIHB 4019 from tea rhizoplane.</title>
        <authorList>
            <person name="Thakur R."/>
            <person name="Swarnkar M.K."/>
            <person name="Gulati A."/>
        </authorList>
    </citation>
    <scope>NUCLEOTIDE SEQUENCE [LARGE SCALE GENOMIC DNA]</scope>
    <source>
        <strain evidence="8">BIHB4019</strain>
    </source>
</reference>
<dbReference type="InterPro" id="IPR031316">
    <property type="entry name" value="FlgM_C"/>
</dbReference>
<evidence type="ECO:0000256" key="5">
    <source>
        <dbReference type="ARBA" id="ARBA00023015"/>
    </source>
</evidence>
<name>A0A1B2DSK1_9BACL</name>
<accession>A0A1B2DSK1</accession>
<dbReference type="InterPro" id="IPR007412">
    <property type="entry name" value="FlgM"/>
</dbReference>
<evidence type="ECO:0000256" key="4">
    <source>
        <dbReference type="ARBA" id="ARBA00022795"/>
    </source>
</evidence>
<evidence type="ECO:0000256" key="3">
    <source>
        <dbReference type="ARBA" id="ARBA00022491"/>
    </source>
</evidence>
<keyword evidence="3" id="KW-0678">Repressor</keyword>
<dbReference type="NCBIfam" id="TIGR03824">
    <property type="entry name" value="FlgM_jcvi"/>
    <property type="match status" value="1"/>
</dbReference>
<proteinExistence type="inferred from homology"/>
<feature type="domain" description="Anti-sigma-28 factor FlgM C-terminal" evidence="7">
    <location>
        <begin position="33"/>
        <end position="83"/>
    </location>
</feature>
<dbReference type="GO" id="GO:0044781">
    <property type="term" value="P:bacterial-type flagellum organization"/>
    <property type="evidence" value="ECO:0007669"/>
    <property type="project" value="UniProtKB-KW"/>
</dbReference>
<sequence length="92" mass="10315">MKINEPGRIHSLNQYQKKNEMAVNNANKKQKKDEVQISAAAKEMLSTSQMNSPERAKHIESLKQSIATGTYHVDSGKLAEKLLPYFGNNPSE</sequence>
<keyword evidence="8" id="KW-0966">Cell projection</keyword>
<keyword evidence="4" id="KW-1005">Bacterial flagellum biogenesis</keyword>
<dbReference type="GO" id="GO:0045892">
    <property type="term" value="P:negative regulation of DNA-templated transcription"/>
    <property type="evidence" value="ECO:0007669"/>
    <property type="project" value="InterPro"/>
</dbReference>
<dbReference type="Pfam" id="PF04316">
    <property type="entry name" value="FlgM"/>
    <property type="match status" value="1"/>
</dbReference>
<keyword evidence="6" id="KW-0804">Transcription</keyword>
<keyword evidence="8" id="KW-0282">Flagellum</keyword>
<evidence type="ECO:0000313" key="8">
    <source>
        <dbReference type="EMBL" id="ANY70693.1"/>
    </source>
</evidence>